<feature type="transmembrane region" description="Helical" evidence="5">
    <location>
        <begin position="356"/>
        <end position="377"/>
    </location>
</feature>
<feature type="transmembrane region" description="Helical" evidence="5">
    <location>
        <begin position="440"/>
        <end position="458"/>
    </location>
</feature>
<keyword evidence="4 5" id="KW-0472">Membrane</keyword>
<feature type="transmembrane region" description="Helical" evidence="5">
    <location>
        <begin position="66"/>
        <end position="87"/>
    </location>
</feature>
<comment type="caution">
    <text evidence="6">The sequence shown here is derived from an EMBL/GenBank/DDBJ whole genome shotgun (WGS) entry which is preliminary data.</text>
</comment>
<gene>
    <name evidence="6" type="ORF">NGB36_05090</name>
</gene>
<dbReference type="PIRSF" id="PIRSF006060">
    <property type="entry name" value="AA_transporter"/>
    <property type="match status" value="1"/>
</dbReference>
<accession>A0ABT1PQN1</accession>
<evidence type="ECO:0000313" key="6">
    <source>
        <dbReference type="EMBL" id="MCQ4079981.1"/>
    </source>
</evidence>
<feature type="transmembrane region" description="Helical" evidence="5">
    <location>
        <begin position="258"/>
        <end position="281"/>
    </location>
</feature>
<dbReference type="Pfam" id="PF13520">
    <property type="entry name" value="AA_permease_2"/>
    <property type="match status" value="1"/>
</dbReference>
<dbReference type="PANTHER" id="PTHR43243">
    <property type="entry name" value="INNER MEMBRANE TRANSPORTER YGJI-RELATED"/>
    <property type="match status" value="1"/>
</dbReference>
<keyword evidence="7" id="KW-1185">Reference proteome</keyword>
<dbReference type="PANTHER" id="PTHR43243:SF24">
    <property type="entry name" value="CATIONIC AMINO ACID TRANSPORT INTEGRAL MEMBRANE PROTEIN ROCE-RELATED"/>
    <property type="match status" value="1"/>
</dbReference>
<evidence type="ECO:0000256" key="1">
    <source>
        <dbReference type="ARBA" id="ARBA00004141"/>
    </source>
</evidence>
<comment type="subcellular location">
    <subcellularLocation>
        <location evidence="1">Membrane</location>
        <topology evidence="1">Multi-pass membrane protein</topology>
    </subcellularLocation>
</comment>
<feature type="transmembrane region" description="Helical" evidence="5">
    <location>
        <begin position="415"/>
        <end position="434"/>
    </location>
</feature>
<sequence length="505" mass="52006">MATLIAESAANTPPPGAPASDGRSGIRLRRSIGLWQLAAIGISSTIGTGIFFVLSSAVPQAGPAVVISFVIVAIAAGLTALCYAELASAIPVAGSSYSYAYATLGEIVAFGVGACLLLEYGVSASATAVSWGQYLNEFFGTAFGFTIPEALAAPPGDGGYFNLPSVILVAMCCLLLVRGSGESARVNAIMVAVKITVLVLFVAIGLTGFHSGNLHPFMPLGMTGVGVAASSIFFSFIGMDAISTAGEEVRNPRRTMPVAIILTLVVVTVLYLGVAVTAVAAQPWQKFNGQEAGLAQILQDVTGSSWPATMFALGAVISIFSVTLVTIYGQTRILFSMGRDGMLPPRFAKVSPRTGTPVWNTLVVGSGVALLAAFVPLDELTDLTSMGTLVAFTVVSAGVIILRRKQPELERGFKVPGYPVTPVLSIAFCLYLIYGLHVSTFVMFGAWLAGAAAIYFGYGIRHSRLAQQPAASATAASATAASATADAGSAAGGEGEKAVRPVERS</sequence>
<feature type="transmembrane region" description="Helical" evidence="5">
    <location>
        <begin position="310"/>
        <end position="335"/>
    </location>
</feature>
<keyword evidence="2 5" id="KW-0812">Transmembrane</keyword>
<feature type="transmembrane region" description="Helical" evidence="5">
    <location>
        <begin position="383"/>
        <end position="403"/>
    </location>
</feature>
<evidence type="ECO:0000313" key="7">
    <source>
        <dbReference type="Proteomes" id="UP001057702"/>
    </source>
</evidence>
<feature type="transmembrane region" description="Helical" evidence="5">
    <location>
        <begin position="189"/>
        <end position="211"/>
    </location>
</feature>
<reference evidence="6" key="1">
    <citation type="submission" date="2022-06" db="EMBL/GenBank/DDBJ databases">
        <title>Draft genome sequence of Streptomyces sp. RB6PN25 isolated from peat swamp forest in Thailand.</title>
        <authorList>
            <person name="Duangmal K."/>
            <person name="Klaysubun C."/>
        </authorList>
    </citation>
    <scope>NUCLEOTIDE SEQUENCE</scope>
    <source>
        <strain evidence="6">RB6PN25</strain>
    </source>
</reference>
<evidence type="ECO:0000256" key="2">
    <source>
        <dbReference type="ARBA" id="ARBA00022692"/>
    </source>
</evidence>
<evidence type="ECO:0000256" key="3">
    <source>
        <dbReference type="ARBA" id="ARBA00022989"/>
    </source>
</evidence>
<dbReference type="EMBL" id="JANFNG010000002">
    <property type="protein sequence ID" value="MCQ4079981.1"/>
    <property type="molecule type" value="Genomic_DNA"/>
</dbReference>
<organism evidence="6 7">
    <name type="scientific">Streptomyces humicola</name>
    <dbReference type="NCBI Taxonomy" id="2953240"/>
    <lineage>
        <taxon>Bacteria</taxon>
        <taxon>Bacillati</taxon>
        <taxon>Actinomycetota</taxon>
        <taxon>Actinomycetes</taxon>
        <taxon>Kitasatosporales</taxon>
        <taxon>Streptomycetaceae</taxon>
        <taxon>Streptomyces</taxon>
    </lineage>
</organism>
<feature type="transmembrane region" description="Helical" evidence="5">
    <location>
        <begin position="217"/>
        <end position="237"/>
    </location>
</feature>
<dbReference type="Proteomes" id="UP001057702">
    <property type="component" value="Unassembled WGS sequence"/>
</dbReference>
<feature type="transmembrane region" description="Helical" evidence="5">
    <location>
        <begin position="32"/>
        <end position="54"/>
    </location>
</feature>
<protein>
    <submittedName>
        <fullName evidence="6">Amino acid permease</fullName>
    </submittedName>
</protein>
<dbReference type="InterPro" id="IPR002293">
    <property type="entry name" value="AA/rel_permease1"/>
</dbReference>
<name>A0ABT1PQN1_9ACTN</name>
<proteinExistence type="predicted"/>
<feature type="transmembrane region" description="Helical" evidence="5">
    <location>
        <begin position="159"/>
        <end position="177"/>
    </location>
</feature>
<keyword evidence="3 5" id="KW-1133">Transmembrane helix</keyword>
<feature type="transmembrane region" description="Helical" evidence="5">
    <location>
        <begin position="99"/>
        <end position="122"/>
    </location>
</feature>
<dbReference type="Gene3D" id="1.20.1740.10">
    <property type="entry name" value="Amino acid/polyamine transporter I"/>
    <property type="match status" value="1"/>
</dbReference>
<evidence type="ECO:0000256" key="4">
    <source>
        <dbReference type="ARBA" id="ARBA00023136"/>
    </source>
</evidence>
<evidence type="ECO:0000256" key="5">
    <source>
        <dbReference type="SAM" id="Phobius"/>
    </source>
</evidence>